<evidence type="ECO:0000313" key="2">
    <source>
        <dbReference type="Proteomes" id="UP000672032"/>
    </source>
</evidence>
<sequence length="145" mass="17083">MSMILVKFNRLPIPPLTVDSSNANDYQPWYEAIQLKYNPEAPKLWKDLSRNIVFSMRNHHRDYQWWNYKICKMEVMWMLGKRQAAPQVLYEFSRNDAYLEVHDGQHERIATALALQDRNQGDYMHVTYQAGPSSNGLQGNVFMEA</sequence>
<evidence type="ECO:0000313" key="1">
    <source>
        <dbReference type="EMBL" id="QSZ29747.1"/>
    </source>
</evidence>
<name>A0A8A3P9P7_9HELO</name>
<dbReference type="AlphaFoldDB" id="A0A8A3P9P7"/>
<dbReference type="EMBL" id="CP063405">
    <property type="protein sequence ID" value="QSZ29747.1"/>
    <property type="molecule type" value="Genomic_DNA"/>
</dbReference>
<gene>
    <name evidence="1" type="ORF">DSL72_004264</name>
</gene>
<proteinExistence type="predicted"/>
<organism evidence="1 2">
    <name type="scientific">Monilinia vaccinii-corymbosi</name>
    <dbReference type="NCBI Taxonomy" id="61207"/>
    <lineage>
        <taxon>Eukaryota</taxon>
        <taxon>Fungi</taxon>
        <taxon>Dikarya</taxon>
        <taxon>Ascomycota</taxon>
        <taxon>Pezizomycotina</taxon>
        <taxon>Leotiomycetes</taxon>
        <taxon>Helotiales</taxon>
        <taxon>Sclerotiniaceae</taxon>
        <taxon>Monilinia</taxon>
    </lineage>
</organism>
<dbReference type="Proteomes" id="UP000672032">
    <property type="component" value="Chromosome 1"/>
</dbReference>
<dbReference type="OrthoDB" id="3495073at2759"/>
<protein>
    <submittedName>
        <fullName evidence="1">Uncharacterized protein</fullName>
    </submittedName>
</protein>
<accession>A0A8A3P9P7</accession>
<keyword evidence="2" id="KW-1185">Reference proteome</keyword>
<reference evidence="1" key="1">
    <citation type="submission" date="2020-10" db="EMBL/GenBank/DDBJ databases">
        <title>Genome Sequence of Monilinia vaccinii-corymbosi Sheds Light on Mummy Berry Disease Infection of Blueberry and Mating Type.</title>
        <authorList>
            <person name="Yow A.G."/>
            <person name="Zhang Y."/>
            <person name="Bansal K."/>
            <person name="Eacker S.M."/>
            <person name="Sullivan S."/>
            <person name="Liachko I."/>
            <person name="Cubeta M.A."/>
            <person name="Rollins J.A."/>
            <person name="Ashrafi H."/>
        </authorList>
    </citation>
    <scope>NUCLEOTIDE SEQUENCE</scope>
    <source>
        <strain evidence="1">RL-1</strain>
    </source>
</reference>